<reference evidence="1 2" key="1">
    <citation type="submission" date="2019-09" db="EMBL/GenBank/DDBJ databases">
        <authorList>
            <person name="Chandra G."/>
            <person name="Truman W A."/>
        </authorList>
    </citation>
    <scope>NUCLEOTIDE SEQUENCE [LARGE SCALE GENOMIC DNA]</scope>
    <source>
        <strain evidence="1">PS662</strain>
    </source>
</reference>
<evidence type="ECO:0000313" key="1">
    <source>
        <dbReference type="EMBL" id="VVN48175.1"/>
    </source>
</evidence>
<sequence length="132" mass="14090">MLDVDRGEHVDAGGEQFLDVLPAFGVTAAGGVAVRQFIHQHQFRLGFDQAVEVHFFEHHATVFRAYQRLLRQAAEQCFGLGAAMGLDHTGDDFYALAQLGMGGLQHGVGLADTGRGAKENLEPATAVAGQVS</sequence>
<organism evidence="1 2">
    <name type="scientific">Pseudomonas fluorescens</name>
    <dbReference type="NCBI Taxonomy" id="294"/>
    <lineage>
        <taxon>Bacteria</taxon>
        <taxon>Pseudomonadati</taxon>
        <taxon>Pseudomonadota</taxon>
        <taxon>Gammaproteobacteria</taxon>
        <taxon>Pseudomonadales</taxon>
        <taxon>Pseudomonadaceae</taxon>
        <taxon>Pseudomonas</taxon>
    </lineage>
</organism>
<name>A0A5E6Y542_PSEFL</name>
<accession>A0A5E6Y542</accession>
<gene>
    <name evidence="1" type="ORF">PS662_06084</name>
</gene>
<proteinExistence type="predicted"/>
<dbReference type="Proteomes" id="UP000326953">
    <property type="component" value="Unassembled WGS sequence"/>
</dbReference>
<dbReference type="EMBL" id="CABVHK010000051">
    <property type="protein sequence ID" value="VVN48175.1"/>
    <property type="molecule type" value="Genomic_DNA"/>
</dbReference>
<dbReference type="AlphaFoldDB" id="A0A5E6Y542"/>
<evidence type="ECO:0000313" key="2">
    <source>
        <dbReference type="Proteomes" id="UP000326953"/>
    </source>
</evidence>
<protein>
    <submittedName>
        <fullName evidence="1">Uncharacterized protein</fullName>
    </submittedName>
</protein>